<proteinExistence type="predicted"/>
<accession>A0ABD3CNU0</accession>
<evidence type="ECO:0000313" key="5">
    <source>
        <dbReference type="Proteomes" id="UP001632038"/>
    </source>
</evidence>
<organism evidence="4 5">
    <name type="scientific">Castilleja foliolosa</name>
    <dbReference type="NCBI Taxonomy" id="1961234"/>
    <lineage>
        <taxon>Eukaryota</taxon>
        <taxon>Viridiplantae</taxon>
        <taxon>Streptophyta</taxon>
        <taxon>Embryophyta</taxon>
        <taxon>Tracheophyta</taxon>
        <taxon>Spermatophyta</taxon>
        <taxon>Magnoliopsida</taxon>
        <taxon>eudicotyledons</taxon>
        <taxon>Gunneridae</taxon>
        <taxon>Pentapetalae</taxon>
        <taxon>asterids</taxon>
        <taxon>lamiids</taxon>
        <taxon>Lamiales</taxon>
        <taxon>Orobanchaceae</taxon>
        <taxon>Pedicularideae</taxon>
        <taxon>Castillejinae</taxon>
        <taxon>Castilleja</taxon>
    </lineage>
</organism>
<dbReference type="Pfam" id="PF20705">
    <property type="entry name" value="DUF6821"/>
    <property type="match status" value="1"/>
</dbReference>
<keyword evidence="5" id="KW-1185">Reference proteome</keyword>
<gene>
    <name evidence="4" type="ORF">CASFOL_024602</name>
</gene>
<name>A0ABD3CNU0_9LAMI</name>
<feature type="region of interest" description="Disordered" evidence="1">
    <location>
        <begin position="26"/>
        <end position="58"/>
    </location>
</feature>
<dbReference type="EMBL" id="JAVIJP010000032">
    <property type="protein sequence ID" value="KAL3631618.1"/>
    <property type="molecule type" value="Genomic_DNA"/>
</dbReference>
<feature type="domain" description="DUF6821" evidence="3">
    <location>
        <begin position="28"/>
        <end position="147"/>
    </location>
</feature>
<keyword evidence="2" id="KW-1133">Transmembrane helix</keyword>
<comment type="caution">
    <text evidence="4">The sequence shown here is derived from an EMBL/GenBank/DDBJ whole genome shotgun (WGS) entry which is preliminary data.</text>
</comment>
<dbReference type="InterPro" id="IPR045883">
    <property type="entry name" value="At4g13530-like"/>
</dbReference>
<evidence type="ECO:0000313" key="4">
    <source>
        <dbReference type="EMBL" id="KAL3631618.1"/>
    </source>
</evidence>
<sequence length="149" mass="16558">MNSLNQIDLQDWELLLPQDESVLDSNKSLEIPKQDKPDEKSSGADSIKVDESDDDDDDRVKLNTRKWSLNGIGTICSVGVAAASVCIIILGNHKKNKLRFHIYTNDKFKGLQRIKNQHSKKLDEAISALGSAIITKARLTIGGYYDSTL</sequence>
<dbReference type="InterPro" id="IPR049224">
    <property type="entry name" value="DUF6821"/>
</dbReference>
<evidence type="ECO:0000256" key="2">
    <source>
        <dbReference type="SAM" id="Phobius"/>
    </source>
</evidence>
<evidence type="ECO:0000259" key="3">
    <source>
        <dbReference type="Pfam" id="PF20705"/>
    </source>
</evidence>
<dbReference type="PANTHER" id="PTHR33646:SF2">
    <property type="entry name" value="F20H23.8 PROTEIN"/>
    <property type="match status" value="1"/>
</dbReference>
<keyword evidence="2" id="KW-0472">Membrane</keyword>
<dbReference type="AlphaFoldDB" id="A0ABD3CNU0"/>
<protein>
    <recommendedName>
        <fullName evidence="3">DUF6821 domain-containing protein</fullName>
    </recommendedName>
</protein>
<feature type="compositionally biased region" description="Basic and acidic residues" evidence="1">
    <location>
        <begin position="30"/>
        <end position="50"/>
    </location>
</feature>
<dbReference type="Proteomes" id="UP001632038">
    <property type="component" value="Unassembled WGS sequence"/>
</dbReference>
<reference evidence="5" key="1">
    <citation type="journal article" date="2024" name="IScience">
        <title>Strigolactones Initiate the Formation of Haustorium-like Structures in Castilleja.</title>
        <authorList>
            <person name="Buerger M."/>
            <person name="Peterson D."/>
            <person name="Chory J."/>
        </authorList>
    </citation>
    <scope>NUCLEOTIDE SEQUENCE [LARGE SCALE GENOMIC DNA]</scope>
</reference>
<dbReference type="PANTHER" id="PTHR33646">
    <property type="entry name" value="GB|AAF00631.1"/>
    <property type="match status" value="1"/>
</dbReference>
<feature type="transmembrane region" description="Helical" evidence="2">
    <location>
        <begin position="67"/>
        <end position="90"/>
    </location>
</feature>
<keyword evidence="2" id="KW-0812">Transmembrane</keyword>
<evidence type="ECO:0000256" key="1">
    <source>
        <dbReference type="SAM" id="MobiDB-lite"/>
    </source>
</evidence>